<dbReference type="Proteomes" id="UP001054252">
    <property type="component" value="Unassembled WGS sequence"/>
</dbReference>
<proteinExistence type="predicted"/>
<dbReference type="PANTHER" id="PTHR33828:SF1">
    <property type="entry name" value="OS05G0596200 PROTEIN"/>
    <property type="match status" value="1"/>
</dbReference>
<protein>
    <submittedName>
        <fullName evidence="2">Uncharacterized protein</fullName>
    </submittedName>
</protein>
<accession>A0AAV5M6P3</accession>
<dbReference type="AlphaFoldDB" id="A0AAV5M6P3"/>
<organism evidence="2 3">
    <name type="scientific">Rubroshorea leprosula</name>
    <dbReference type="NCBI Taxonomy" id="152421"/>
    <lineage>
        <taxon>Eukaryota</taxon>
        <taxon>Viridiplantae</taxon>
        <taxon>Streptophyta</taxon>
        <taxon>Embryophyta</taxon>
        <taxon>Tracheophyta</taxon>
        <taxon>Spermatophyta</taxon>
        <taxon>Magnoliopsida</taxon>
        <taxon>eudicotyledons</taxon>
        <taxon>Gunneridae</taxon>
        <taxon>Pentapetalae</taxon>
        <taxon>rosids</taxon>
        <taxon>malvids</taxon>
        <taxon>Malvales</taxon>
        <taxon>Dipterocarpaceae</taxon>
        <taxon>Rubroshorea</taxon>
    </lineage>
</organism>
<dbReference type="PANTHER" id="PTHR33828">
    <property type="entry name" value="OS05G0596200 PROTEIN"/>
    <property type="match status" value="1"/>
</dbReference>
<evidence type="ECO:0000256" key="1">
    <source>
        <dbReference type="SAM" id="MobiDB-lite"/>
    </source>
</evidence>
<feature type="region of interest" description="Disordered" evidence="1">
    <location>
        <begin position="1"/>
        <end position="41"/>
    </location>
</feature>
<gene>
    <name evidence="2" type="ORF">SLEP1_g52019</name>
</gene>
<evidence type="ECO:0000313" key="2">
    <source>
        <dbReference type="EMBL" id="GKV44879.1"/>
    </source>
</evidence>
<feature type="compositionally biased region" description="Low complexity" evidence="1">
    <location>
        <begin position="8"/>
        <end position="28"/>
    </location>
</feature>
<sequence length="269" mass="30104">MATETKAGVVKVKSSGLDGSSKGKVEASVSKKKGESSSKQSVDAKQKSVSIVATKTGVTHLKVSFFSLFLNILDLVFLLDSQFGDLDTLCISHVKVKSKATSSSSKTTSTTTTKVREKKVYTLPGQKHDPPEEREPLRLFYESLSKQIPTSEMAEFWMMEHGLLSPERAKRAYEKKQRKQKQLHLGTPVKSPPPKSTSKPESSHKQQQASKNRDIKARKIINNDSDNDDGFILSPKRRKGLLDTDWKVEQKVFIMCIQPVFMFSLNARE</sequence>
<keyword evidence="3" id="KW-1185">Reference proteome</keyword>
<dbReference type="EMBL" id="BPVZ01000187">
    <property type="protein sequence ID" value="GKV44879.1"/>
    <property type="molecule type" value="Genomic_DNA"/>
</dbReference>
<name>A0AAV5M6P3_9ROSI</name>
<feature type="compositionally biased region" description="Basic and acidic residues" evidence="1">
    <location>
        <begin position="32"/>
        <end position="41"/>
    </location>
</feature>
<comment type="caution">
    <text evidence="2">The sequence shown here is derived from an EMBL/GenBank/DDBJ whole genome shotgun (WGS) entry which is preliminary data.</text>
</comment>
<reference evidence="2 3" key="1">
    <citation type="journal article" date="2021" name="Commun. Biol.">
        <title>The genome of Shorea leprosula (Dipterocarpaceae) highlights the ecological relevance of drought in aseasonal tropical rainforests.</title>
        <authorList>
            <person name="Ng K.K.S."/>
            <person name="Kobayashi M.J."/>
            <person name="Fawcett J.A."/>
            <person name="Hatakeyama M."/>
            <person name="Paape T."/>
            <person name="Ng C.H."/>
            <person name="Ang C.C."/>
            <person name="Tnah L.H."/>
            <person name="Lee C.T."/>
            <person name="Nishiyama T."/>
            <person name="Sese J."/>
            <person name="O'Brien M.J."/>
            <person name="Copetti D."/>
            <person name="Mohd Noor M.I."/>
            <person name="Ong R.C."/>
            <person name="Putra M."/>
            <person name="Sireger I.Z."/>
            <person name="Indrioko S."/>
            <person name="Kosugi Y."/>
            <person name="Izuno A."/>
            <person name="Isagi Y."/>
            <person name="Lee S.L."/>
            <person name="Shimizu K.K."/>
        </authorList>
    </citation>
    <scope>NUCLEOTIDE SEQUENCE [LARGE SCALE GENOMIC DNA]</scope>
    <source>
        <strain evidence="2">214</strain>
    </source>
</reference>
<feature type="region of interest" description="Disordered" evidence="1">
    <location>
        <begin position="171"/>
        <end position="234"/>
    </location>
</feature>
<evidence type="ECO:0000313" key="3">
    <source>
        <dbReference type="Proteomes" id="UP001054252"/>
    </source>
</evidence>